<dbReference type="GO" id="GO:0008270">
    <property type="term" value="F:zinc ion binding"/>
    <property type="evidence" value="ECO:0007669"/>
    <property type="project" value="InterPro"/>
</dbReference>
<dbReference type="EMBL" id="LSBJ02000007">
    <property type="protein sequence ID" value="OAQ61826.1"/>
    <property type="molecule type" value="Genomic_DNA"/>
</dbReference>
<dbReference type="GO" id="GO:0005634">
    <property type="term" value="C:nucleus"/>
    <property type="evidence" value="ECO:0007669"/>
    <property type="project" value="UniProtKB-SubCell"/>
</dbReference>
<evidence type="ECO:0000256" key="3">
    <source>
        <dbReference type="SAM" id="MobiDB-lite"/>
    </source>
</evidence>
<dbReference type="CDD" id="cd00067">
    <property type="entry name" value="GAL4"/>
    <property type="match status" value="1"/>
</dbReference>
<feature type="region of interest" description="Disordered" evidence="3">
    <location>
        <begin position="84"/>
        <end position="117"/>
    </location>
</feature>
<feature type="domain" description="Zn(2)-C6 fungal-type" evidence="4">
    <location>
        <begin position="5"/>
        <end position="35"/>
    </location>
</feature>
<dbReference type="PROSITE" id="PS50048">
    <property type="entry name" value="ZN2_CY6_FUNGAL_2"/>
    <property type="match status" value="1"/>
</dbReference>
<dbReference type="KEGG" id="pchm:VFPPC_09608"/>
<dbReference type="OrthoDB" id="3251668at2759"/>
<dbReference type="RefSeq" id="XP_018139530.1">
    <property type="nucleotide sequence ID" value="XM_018288116.1"/>
</dbReference>
<dbReference type="PANTHER" id="PTHR37534:SF20">
    <property type="entry name" value="PRO1A C6 ZINK-FINGER PROTEIN"/>
    <property type="match status" value="1"/>
</dbReference>
<dbReference type="PROSITE" id="PS00463">
    <property type="entry name" value="ZN2_CY6_FUNGAL_1"/>
    <property type="match status" value="1"/>
</dbReference>
<dbReference type="SUPFAM" id="SSF57701">
    <property type="entry name" value="Zn2/Cys6 DNA-binding domain"/>
    <property type="match status" value="1"/>
</dbReference>
<evidence type="ECO:0000313" key="6">
    <source>
        <dbReference type="Proteomes" id="UP000078397"/>
    </source>
</evidence>
<accession>A0A179F8S1</accession>
<keyword evidence="5" id="KW-0238">DNA-binding</keyword>
<dbReference type="Gene3D" id="4.10.240.10">
    <property type="entry name" value="Zn(2)-C6 fungal-type DNA-binding domain"/>
    <property type="match status" value="1"/>
</dbReference>
<dbReference type="SMART" id="SM00066">
    <property type="entry name" value="GAL4"/>
    <property type="match status" value="1"/>
</dbReference>
<dbReference type="STRING" id="1380566.A0A179F8S1"/>
<dbReference type="InterPro" id="IPR021858">
    <property type="entry name" value="Fun_TF"/>
</dbReference>
<evidence type="ECO:0000256" key="1">
    <source>
        <dbReference type="ARBA" id="ARBA00004123"/>
    </source>
</evidence>
<protein>
    <submittedName>
        <fullName evidence="5">Zn(2)-C6 fungal-type DNA-binding domain-containing protein</fullName>
    </submittedName>
</protein>
<evidence type="ECO:0000313" key="5">
    <source>
        <dbReference type="EMBL" id="OAQ61826.1"/>
    </source>
</evidence>
<dbReference type="InterPro" id="IPR001138">
    <property type="entry name" value="Zn2Cys6_DnaBD"/>
</dbReference>
<keyword evidence="2" id="KW-0539">Nucleus</keyword>
<dbReference type="GO" id="GO:0003677">
    <property type="term" value="F:DNA binding"/>
    <property type="evidence" value="ECO:0007669"/>
    <property type="project" value="UniProtKB-KW"/>
</dbReference>
<feature type="compositionally biased region" description="Polar residues" evidence="3">
    <location>
        <begin position="98"/>
        <end position="110"/>
    </location>
</feature>
<dbReference type="InterPro" id="IPR036864">
    <property type="entry name" value="Zn2-C6_fun-type_DNA-bd_sf"/>
</dbReference>
<dbReference type="Proteomes" id="UP000078397">
    <property type="component" value="Unassembled WGS sequence"/>
</dbReference>
<dbReference type="AlphaFoldDB" id="A0A179F8S1"/>
<gene>
    <name evidence="5" type="ORF">VFPPC_09608</name>
</gene>
<reference evidence="5 6" key="1">
    <citation type="journal article" date="2016" name="PLoS Pathog.">
        <title>Biosynthesis of antibiotic leucinostatins in bio-control fungus Purpureocillium lilacinum and their inhibition on phytophthora revealed by genome mining.</title>
        <authorList>
            <person name="Wang G."/>
            <person name="Liu Z."/>
            <person name="Lin R."/>
            <person name="Li E."/>
            <person name="Mao Z."/>
            <person name="Ling J."/>
            <person name="Yang Y."/>
            <person name="Yin W.B."/>
            <person name="Xie B."/>
        </authorList>
    </citation>
    <scope>NUCLEOTIDE SEQUENCE [LARGE SCALE GENOMIC DNA]</scope>
    <source>
        <strain evidence="5">170</strain>
    </source>
</reference>
<dbReference type="Pfam" id="PF11951">
    <property type="entry name" value="Fungal_trans_2"/>
    <property type="match status" value="1"/>
</dbReference>
<dbReference type="Pfam" id="PF00172">
    <property type="entry name" value="Zn_clus"/>
    <property type="match status" value="1"/>
</dbReference>
<organism evidence="5 6">
    <name type="scientific">Pochonia chlamydosporia 170</name>
    <dbReference type="NCBI Taxonomy" id="1380566"/>
    <lineage>
        <taxon>Eukaryota</taxon>
        <taxon>Fungi</taxon>
        <taxon>Dikarya</taxon>
        <taxon>Ascomycota</taxon>
        <taxon>Pezizomycotina</taxon>
        <taxon>Sordariomycetes</taxon>
        <taxon>Hypocreomycetidae</taxon>
        <taxon>Hypocreales</taxon>
        <taxon>Clavicipitaceae</taxon>
        <taxon>Pochonia</taxon>
    </lineage>
</organism>
<sequence length="558" mass="62316">MPPSACWTCRLRRKKCNRARPICSSCAELSITCHYSATKPDWMDGGDKQQDMARAIKAQVKQSASSRKESNLKIKVFATESNQVSHISPSEKPRSFTAGKSSPSAKTPASDNAHEGYPTVDTSDDFFITLYLDTVFPVLFPWYQPPALSGGRSWILVVLKANKAIFHTTMSLSLYYFTLLIAKEASHTVRTPCEQYVWDSLAKHVDTSMQVIRRDMDNLNTTKQTDVFQRASALEGVVQLLILETAMATGADWDVHLSAAVAVFTDIFREHGTRDGVCHLPSVDMAMHKPSILDSIRLSVPVLDPNQAALRFYSAILIYADIISSVSLGTAPRLRYCYRGLIEDMHEEPKSADGPGRTLQMENYIGCQGWVLLLVGEISALDAWKRSVSPKSRTCEAEELEQRSRVLELKLQHGEDVLKERSRSYLNASARKQVSVTEVWIHAAKIYLSTVKKGWDPNDPVIRSNVESALLFLGQLSPELCLRSLLWPLCVSGFLATPEQEPLFREYLSALGPLKAFGAARQALQLLERVWGLRGQLGREEWGMSDCFEVGGKRVLLL</sequence>
<comment type="subcellular location">
    <subcellularLocation>
        <location evidence="1">Nucleus</location>
    </subcellularLocation>
</comment>
<comment type="caution">
    <text evidence="5">The sequence shown here is derived from an EMBL/GenBank/DDBJ whole genome shotgun (WGS) entry which is preliminary data.</text>
</comment>
<dbReference type="PANTHER" id="PTHR37534">
    <property type="entry name" value="TRANSCRIPTIONAL ACTIVATOR PROTEIN UGA3"/>
    <property type="match status" value="1"/>
</dbReference>
<dbReference type="GeneID" id="28852110"/>
<name>A0A179F8S1_METCM</name>
<proteinExistence type="predicted"/>
<evidence type="ECO:0000259" key="4">
    <source>
        <dbReference type="PROSITE" id="PS50048"/>
    </source>
</evidence>
<keyword evidence="6" id="KW-1185">Reference proteome</keyword>
<dbReference type="GO" id="GO:0000981">
    <property type="term" value="F:DNA-binding transcription factor activity, RNA polymerase II-specific"/>
    <property type="evidence" value="ECO:0007669"/>
    <property type="project" value="InterPro"/>
</dbReference>
<evidence type="ECO:0000256" key="2">
    <source>
        <dbReference type="ARBA" id="ARBA00023242"/>
    </source>
</evidence>